<feature type="compositionally biased region" description="Acidic residues" evidence="1">
    <location>
        <begin position="203"/>
        <end position="212"/>
    </location>
</feature>
<dbReference type="Gene3D" id="3.30.450.70">
    <property type="match status" value="1"/>
</dbReference>
<protein>
    <submittedName>
        <fullName evidence="2">Uncharacterized protein</fullName>
    </submittedName>
</protein>
<evidence type="ECO:0000313" key="3">
    <source>
        <dbReference type="Proteomes" id="UP000265618"/>
    </source>
</evidence>
<organism evidence="2 3">
    <name type="scientific">Kipferlia bialata</name>
    <dbReference type="NCBI Taxonomy" id="797122"/>
    <lineage>
        <taxon>Eukaryota</taxon>
        <taxon>Metamonada</taxon>
        <taxon>Carpediemonas-like organisms</taxon>
        <taxon>Kipferlia</taxon>
    </lineage>
</organism>
<keyword evidence="3" id="KW-1185">Reference proteome</keyword>
<accession>A0A9K3D3Q8</accession>
<dbReference type="AlphaFoldDB" id="A0A9K3D3Q8"/>
<reference evidence="2 3" key="1">
    <citation type="journal article" date="2018" name="PLoS ONE">
        <title>The draft genome of Kipferlia bialata reveals reductive genome evolution in fornicate parasites.</title>
        <authorList>
            <person name="Tanifuji G."/>
            <person name="Takabayashi S."/>
            <person name="Kume K."/>
            <person name="Takagi M."/>
            <person name="Nakayama T."/>
            <person name="Kamikawa R."/>
            <person name="Inagaki Y."/>
            <person name="Hashimoto T."/>
        </authorList>
    </citation>
    <scope>NUCLEOTIDE SEQUENCE [LARGE SCALE GENOMIC DNA]</scope>
    <source>
        <strain evidence="2">NY0173</strain>
    </source>
</reference>
<sequence length="226" mass="25077">MRVLALGILNASNKPLMLHSLPTAVVYAQGGEGEGEVDIDTETQRSTDLWLERLIMFATDTLLDNVDHVRRYGYIGYLSKEKHARVWGYVSPTRLKLLLVTDDADEWPVANVRVQGMLEHIHYNIAATHSSMCLDPFGLDQLHRACLPVLYEVQDNVPNCSDGRRKSVSITPESDALPVDALPRDVVEGEVSTDASMDREGEGEGEVDDEGSSAEYVSHGEILERQ</sequence>
<dbReference type="EMBL" id="BDIP01003232">
    <property type="protein sequence ID" value="GIQ87441.1"/>
    <property type="molecule type" value="Genomic_DNA"/>
</dbReference>
<dbReference type="Proteomes" id="UP000265618">
    <property type="component" value="Unassembled WGS sequence"/>
</dbReference>
<evidence type="ECO:0000256" key="1">
    <source>
        <dbReference type="SAM" id="MobiDB-lite"/>
    </source>
</evidence>
<comment type="caution">
    <text evidence="2">The sequence shown here is derived from an EMBL/GenBank/DDBJ whole genome shotgun (WGS) entry which is preliminary data.</text>
</comment>
<dbReference type="OrthoDB" id="10258445at2759"/>
<gene>
    <name evidence="2" type="ORF">KIPB_009479</name>
</gene>
<feature type="region of interest" description="Disordered" evidence="1">
    <location>
        <begin position="161"/>
        <end position="226"/>
    </location>
</feature>
<evidence type="ECO:0000313" key="2">
    <source>
        <dbReference type="EMBL" id="GIQ87441.1"/>
    </source>
</evidence>
<name>A0A9K3D3Q8_9EUKA</name>
<proteinExistence type="predicted"/>